<feature type="compositionally biased region" description="Gly residues" evidence="1">
    <location>
        <begin position="120"/>
        <end position="135"/>
    </location>
</feature>
<evidence type="ECO:0000313" key="3">
    <source>
        <dbReference type="Proteomes" id="UP000567795"/>
    </source>
</evidence>
<sequence length="307" mass="29199">MSSLRNPIGPLPSSIYWRRRILVAAALILAVALFAWACTAALGGDGDDPQAGGDSSPGPAASITPEPGPSGPGIDTRPGGSGGTGTAGESDGGSSDGSSTGADEEATGGEGAAAASGGTQTSGGDGGADSGGADGSSGDAATGDGGASAGGASGSGGSGSGSGSGTSGVDPAALPRCAAGDLALSVTSEHNAYEPTQTPRFTLTVRNGGDLACAVDLGKRSARLTISGSGGERVWSSADCPADAGGTELVAVPAGGEVSREFDWERERSAEGCPTAVPGATPGNGTYLVVGEVAGLIEARISFRLQS</sequence>
<dbReference type="Proteomes" id="UP000567795">
    <property type="component" value="Unassembled WGS sequence"/>
</dbReference>
<name>A0A852ZUY4_9ACTN</name>
<comment type="caution">
    <text evidence="2">The sequence shown here is derived from an EMBL/GenBank/DDBJ whole genome shotgun (WGS) entry which is preliminary data.</text>
</comment>
<feature type="compositionally biased region" description="Gly residues" evidence="1">
    <location>
        <begin position="79"/>
        <end position="95"/>
    </location>
</feature>
<feature type="compositionally biased region" description="Gly residues" evidence="1">
    <location>
        <begin position="143"/>
        <end position="166"/>
    </location>
</feature>
<evidence type="ECO:0000313" key="2">
    <source>
        <dbReference type="EMBL" id="NYI05735.1"/>
    </source>
</evidence>
<protein>
    <submittedName>
        <fullName evidence="2">Uncharacterized protein</fullName>
    </submittedName>
</protein>
<reference evidence="2 3" key="1">
    <citation type="submission" date="2020-07" db="EMBL/GenBank/DDBJ databases">
        <title>Sequencing the genomes of 1000 actinobacteria strains.</title>
        <authorList>
            <person name="Klenk H.-P."/>
        </authorList>
    </citation>
    <scope>NUCLEOTIDE SEQUENCE [LARGE SCALE GENOMIC DNA]</scope>
    <source>
        <strain evidence="2 3">DSM 42178</strain>
    </source>
</reference>
<proteinExistence type="predicted"/>
<dbReference type="EMBL" id="JACBZD010000001">
    <property type="protein sequence ID" value="NYI05735.1"/>
    <property type="molecule type" value="Genomic_DNA"/>
</dbReference>
<keyword evidence="3" id="KW-1185">Reference proteome</keyword>
<organism evidence="2 3">
    <name type="scientific">Allostreptomyces psammosilenae</name>
    <dbReference type="NCBI Taxonomy" id="1892865"/>
    <lineage>
        <taxon>Bacteria</taxon>
        <taxon>Bacillati</taxon>
        <taxon>Actinomycetota</taxon>
        <taxon>Actinomycetes</taxon>
        <taxon>Kitasatosporales</taxon>
        <taxon>Streptomycetaceae</taxon>
        <taxon>Allostreptomyces</taxon>
    </lineage>
</organism>
<gene>
    <name evidence="2" type="ORF">FHU37_002678</name>
</gene>
<feature type="region of interest" description="Disordered" evidence="1">
    <location>
        <begin position="47"/>
        <end position="172"/>
    </location>
</feature>
<dbReference type="RefSeq" id="WP_179814426.1">
    <property type="nucleotide sequence ID" value="NZ_JACBZD010000001.1"/>
</dbReference>
<evidence type="ECO:0000256" key="1">
    <source>
        <dbReference type="SAM" id="MobiDB-lite"/>
    </source>
</evidence>
<dbReference type="AlphaFoldDB" id="A0A852ZUY4"/>
<feature type="compositionally biased region" description="Low complexity" evidence="1">
    <location>
        <begin position="49"/>
        <end position="62"/>
    </location>
</feature>
<accession>A0A852ZUY4</accession>